<dbReference type="Gene3D" id="1.10.1540.10">
    <property type="entry name" value="BEACH domain"/>
    <property type="match status" value="2"/>
</dbReference>
<dbReference type="InterPro" id="IPR050865">
    <property type="entry name" value="BEACH_Domain"/>
</dbReference>
<feature type="region of interest" description="Disordered" evidence="1">
    <location>
        <begin position="1857"/>
        <end position="1877"/>
    </location>
</feature>
<dbReference type="VEuPathDB" id="TrichDB:TRFO_40465"/>
<organism evidence="3 4">
    <name type="scientific">Tritrichomonas foetus</name>
    <dbReference type="NCBI Taxonomy" id="1144522"/>
    <lineage>
        <taxon>Eukaryota</taxon>
        <taxon>Metamonada</taxon>
        <taxon>Parabasalia</taxon>
        <taxon>Tritrichomonadida</taxon>
        <taxon>Tritrichomonadidae</taxon>
        <taxon>Tritrichomonas</taxon>
    </lineage>
</organism>
<dbReference type="InterPro" id="IPR015943">
    <property type="entry name" value="WD40/YVTN_repeat-like_dom_sf"/>
</dbReference>
<proteinExistence type="predicted"/>
<dbReference type="Gene3D" id="2.130.10.10">
    <property type="entry name" value="YVTN repeat-like/Quinoprotein amine dehydrogenase"/>
    <property type="match status" value="1"/>
</dbReference>
<dbReference type="InterPro" id="IPR013320">
    <property type="entry name" value="ConA-like_dom_sf"/>
</dbReference>
<dbReference type="PROSITE" id="PS50197">
    <property type="entry name" value="BEACH"/>
    <property type="match status" value="1"/>
</dbReference>
<feature type="region of interest" description="Disordered" evidence="1">
    <location>
        <begin position="2201"/>
        <end position="2242"/>
    </location>
</feature>
<dbReference type="InterPro" id="IPR031570">
    <property type="entry name" value="NBEA/BDCP_DUF4704"/>
</dbReference>
<dbReference type="EMBL" id="MLAK01001420">
    <property type="protein sequence ID" value="OHS93239.1"/>
    <property type="molecule type" value="Genomic_DNA"/>
</dbReference>
<name>A0A1J4J505_9EUKA</name>
<dbReference type="RefSeq" id="XP_068346376.1">
    <property type="nucleotide sequence ID" value="XM_068513219.1"/>
</dbReference>
<dbReference type="InterPro" id="IPR036372">
    <property type="entry name" value="BEACH_dom_sf"/>
</dbReference>
<evidence type="ECO:0000259" key="2">
    <source>
        <dbReference type="PROSITE" id="PS50197"/>
    </source>
</evidence>
<dbReference type="Pfam" id="PF02138">
    <property type="entry name" value="Beach"/>
    <property type="match status" value="2"/>
</dbReference>
<feature type="domain" description="BEACH" evidence="2">
    <location>
        <begin position="1977"/>
        <end position="2287"/>
    </location>
</feature>
<dbReference type="SUPFAM" id="SSF81837">
    <property type="entry name" value="BEACH domain"/>
    <property type="match status" value="1"/>
</dbReference>
<feature type="compositionally biased region" description="Low complexity" evidence="1">
    <location>
        <begin position="2202"/>
        <end position="2237"/>
    </location>
</feature>
<evidence type="ECO:0000256" key="1">
    <source>
        <dbReference type="SAM" id="MobiDB-lite"/>
    </source>
</evidence>
<reference evidence="3" key="1">
    <citation type="submission" date="2016-10" db="EMBL/GenBank/DDBJ databases">
        <authorList>
            <person name="Benchimol M."/>
            <person name="Almeida L.G."/>
            <person name="Vasconcelos A.T."/>
            <person name="Perreira-Neves A."/>
            <person name="Rosa I.A."/>
            <person name="Tasca T."/>
            <person name="Bogo M.R."/>
            <person name="de Souza W."/>
        </authorList>
    </citation>
    <scope>NUCLEOTIDE SEQUENCE [LARGE SCALE GENOMIC DNA]</scope>
    <source>
        <strain evidence="3">K</strain>
    </source>
</reference>
<dbReference type="SUPFAM" id="SSF49899">
    <property type="entry name" value="Concanavalin A-like lectins/glucanases"/>
    <property type="match status" value="1"/>
</dbReference>
<dbReference type="PANTHER" id="PTHR13743:SF112">
    <property type="entry name" value="BEACH DOMAIN-CONTAINING PROTEIN"/>
    <property type="match status" value="1"/>
</dbReference>
<dbReference type="SUPFAM" id="SSF50978">
    <property type="entry name" value="WD40 repeat-like"/>
    <property type="match status" value="1"/>
</dbReference>
<sequence>MELKTDPIFGILCLKPSVRIPSEIDFLASEDKAFGELPEFSRSELRELYSKVGQEKQNHLNFTESTDIFQKLNFDFPFRPDLIPLILGLDEKSDPNFRYRSRFILFTFIAWQCNPIIEHAPVVIHSLTEILNSPVSDHSLRAIERCFQISFIRSRLDDFEIVFPLFKRFFNKSTEYALKIQKLITQYLKALQISSQNQGQKYTNEIAQYLSFLLSFVKKYPAGLEPQTINDILLLSTDRFAQLDQTALEIFVELSENASKDVVVSLAMLFPTPLKNMMEQEPPFLVLTDENSNPVNIFDILKDRKTIDIPPFSQNIKSQFQYVPVETFKNGLDIQTALNLSEKPSFKSLYRLDLLKRVHLIAKAMRPHEAADSLLFDWVASTFKDMQPDSPYYYDFVMMFIAFYRYWRFQSQSNIFWDTIFNSILFDDRFNAVIDGSVPQLIDQIRSIIIATLVKDHGFALLSYAFETCSTKPALVAEMLHRILVFFDKIDLSNLKKIGLIRTIAALALYFQDINFNHDFKNILPFIETSRTSLFLFISRVLQNKELCVCWMEYPIFCSSFLKFVYEPPIRQFVLLHVKYYLLDEDSSISTMVIDSIRDICSFVFDRIPQEQYVMISCEMLQAINEFLTHRSEHVGLFVDMTESICSAVNSLDFSNVCGDFLVQAIHFFAVSSSIEKLDDDLITSITESTKKIYGNEPTNAIFSKFVQLIAGTQLSSVSPSFIIKQPIALLPLVEIYRNSSQLKEILTFIHSLLSYSYSNAIAANESNFDANLLEFINSHKYDNDYDPEVIELLFSIISLICCAVGSAPVIQKFIDLMSPIKGKFLSKYEPLYIQKMTEIISATMNAPMAFLPLNGKSTHIKLKNMMASNIEKYFTIVFWVFVDQPSSQSRMSIFKINDIKYQGISAFVSAGQLLLTITNKTIESTARCEAPLPVRDWTPVMIRVSFVNNKTYIIPIVENYTCRRLEFAWKGFKEGELEFTIGNSPDEPIENVSHVFLASFALYNDHISNEEMPRFYDSGPRQSIREFQNAQFSLHLSNNKGNIGITTTGEVNAEMIGNNVRCHPSFCDVLLSVNKAELFLPLFSFFDYPTTEHKFLQEVPELSFDLIMATLSISEEVQEAFYMSKGFQIMSHLLSNSNNYHPSYATYIRFYTMFQSLSYEPLQRSLIDHILTNFNLLFKFEKSIQGRIVKHWARVLMPAYPNLIAEVKPIRQLLSAVQQHFTSFDQKTENIRKYLFSMMEVIAIGHMNKEDLEILISFAVQCQVERSIEILLLLLSIIQCECESRQVLQENSILFFNLHKLAKINNEELFLLLLDLIYELHYFNIIEDITTQQHYDMLLPEIPSNLISEDILLGVIDRINKNVFELLPIACFIAINLDEDYIVTLFTSINPHNLSIVSRYWVLGIAAISPPDIRTKILKFILRCPTSEWSEIFYSFEVISSIFDDDHLSHELILLLAQELIHVDSHPDYDSFYQFATSTIFFHQKTQTRVMEEEFEHSPFSKYLRNKRKDNPKQIKQESFRNLRSCSVTLKLNQLRRISNDSIICDSSESDLHVLSKVASPLRTARRPFQDKPVQQQMSSCTTTSDSDSMIGHDIEKKFKYNANWLSTKTESYSDVRIEKVFLIRTDKNGRWLDCDIAIWFMRLFMKWSNPLFLNYALLTISYLMKFHNSSLEIESFLNNLSLTVAQKKTHLPLLHLIKRNAEKFKKNLDLSKISFMPTELNALLAFEALKQFSQNRNKLLDALHLFNNAKSFNKTSEKTESLLKETEFMNSELIDEIYVQAISRFINSEKTQREICNRQWNRYWRIMTFQMAPWESAVVSTSHTIFERDLTLSNNLIPFRMRRKLQFDVITDPNTDADADVEPSTPLPHSPENSPQGHIVSYDCHIITPGREKPAILEISSFSKTLRFITDQRTHTILGDTIRYLIQRDRFNQQNSFELVLYSGKSFYIDLQMKSLPIMKEISEIATKIEIPLISNPSIVIRTTQLTQLWVAHSIPTFNYIIFLNMLAGRSFNDITQYPIFPWILSDYSSKTLDFNDPSIYRDFSQCLTSGMNNYAPSYQSYVNASLRRIPYKEKNDQELKSVAEMFDQHHGALEIIPEFFFFPECLIAESGEDFVDLPIWAEGSPMKFIYLHRKLLESDVVSNTIHRWFDYTFGIDRPVQHYPSFMSDDENDPETKSKITEFGKLPHQIFFSPHPTRQPLISTSSSSSSLLNQPPKLSSSHSSSSFSHSSSSFSPTSKIGNQTTHLKFPKLSNLPKQKVKNEIRIKTDLEQAYYAIFDVDQLPKTLETSIIANEGIVKTFEIDLNDISTKQQQQQVSIRNTRTASIDGSHIAKVDILDTIVPLNEGFLASNGQESLLLIYENHSTMREIRAPFGNIRALASSGKYFATVGNDMTTRIFLSDKPDMPIFSNPSYRGETTCAAISQNFNIFVFGSIDGTLQICSLSSGIVQKIVNIEYKPLHVIISENWGFIVAFCEKRTKQKRRFELLLYNINGLYIGSKKVENELMCWETWTDNKGFDWLAFSMKGGKIFTFELYTMEFNSPLYRSKKEIISLKYAGTINSLVLVNTSGEIIIKSLLPDDNEA</sequence>
<dbReference type="InterPro" id="IPR036322">
    <property type="entry name" value="WD40_repeat_dom_sf"/>
</dbReference>
<evidence type="ECO:0000313" key="3">
    <source>
        <dbReference type="EMBL" id="OHS93239.1"/>
    </source>
</evidence>
<dbReference type="SMART" id="SM01026">
    <property type="entry name" value="Beach"/>
    <property type="match status" value="1"/>
</dbReference>
<evidence type="ECO:0000313" key="4">
    <source>
        <dbReference type="Proteomes" id="UP000179807"/>
    </source>
</evidence>
<dbReference type="Proteomes" id="UP000179807">
    <property type="component" value="Unassembled WGS sequence"/>
</dbReference>
<dbReference type="GeneID" id="94847923"/>
<dbReference type="OrthoDB" id="10630294at2759"/>
<dbReference type="InterPro" id="IPR000409">
    <property type="entry name" value="BEACH_dom"/>
</dbReference>
<comment type="caution">
    <text evidence="3">The sequence shown here is derived from an EMBL/GenBank/DDBJ whole genome shotgun (WGS) entry which is preliminary data.</text>
</comment>
<dbReference type="PANTHER" id="PTHR13743">
    <property type="entry name" value="BEIGE/BEACH-RELATED"/>
    <property type="match status" value="1"/>
</dbReference>
<keyword evidence="4" id="KW-1185">Reference proteome</keyword>
<accession>A0A1J4J505</accession>
<gene>
    <name evidence="3" type="ORF">TRFO_40465</name>
</gene>
<protein>
    <recommendedName>
        <fullName evidence="2">BEACH domain-containing protein</fullName>
    </recommendedName>
</protein>
<dbReference type="Pfam" id="PF15787">
    <property type="entry name" value="DUF4704"/>
    <property type="match status" value="1"/>
</dbReference>